<dbReference type="KEGG" id="oyw:OdinLCB4_000865"/>
<evidence type="ECO:0000313" key="2">
    <source>
        <dbReference type="EMBL" id="WEU40513.1"/>
    </source>
</evidence>
<keyword evidence="1" id="KW-0472">Membrane</keyword>
<reference evidence="2" key="1">
    <citation type="journal article" date="2017" name="Nature">
        <title>Asgard archaea illuminate the origin of eukaryotic cellular complexity.</title>
        <authorList>
            <person name="Zaremba-Niedzwiedzka K."/>
            <person name="Caceres E.F."/>
            <person name="Saw J.H."/>
            <person name="Backstrom D."/>
            <person name="Juzokaite L."/>
            <person name="Vancaester E."/>
            <person name="Seitz K.W."/>
            <person name="Anantharaman K."/>
            <person name="Starnawski P."/>
            <person name="Kjeldsen K.U."/>
            <person name="Scott M.B."/>
            <person name="Nunoura T."/>
            <person name="Banfield J.F."/>
            <person name="Schramm A."/>
            <person name="Baker B.J."/>
            <person name="Spang A."/>
            <person name="Ettema T.J.G."/>
        </authorList>
    </citation>
    <scope>NUCLEOTIDE SEQUENCE</scope>
    <source>
        <strain evidence="2">LCB_4</strain>
    </source>
</reference>
<reference evidence="2" key="2">
    <citation type="journal article" date="2022" name="Nat. Microbiol.">
        <title>A closed Candidatus Odinarchaeum chromosome exposes Asgard archaeal viruses.</title>
        <authorList>
            <person name="Tamarit D."/>
            <person name="Caceres E.F."/>
            <person name="Krupovic M."/>
            <person name="Nijland R."/>
            <person name="Eme L."/>
            <person name="Robinson N.P."/>
            <person name="Ettema T.J.G."/>
        </authorList>
    </citation>
    <scope>NUCLEOTIDE SEQUENCE</scope>
    <source>
        <strain evidence="2">LCB_4</strain>
    </source>
</reference>
<organism evidence="2 3">
    <name type="scientific">Odinarchaeota yellowstonii (strain LCB_4)</name>
    <dbReference type="NCBI Taxonomy" id="1841599"/>
    <lineage>
        <taxon>Archaea</taxon>
        <taxon>Promethearchaeati</taxon>
        <taxon>Candidatus Odinarchaeota</taxon>
        <taxon>Candidatus Odinarchaeia</taxon>
        <taxon>Candidatus Odinarchaeales</taxon>
        <taxon>Candidatus Odinarchaeaceae</taxon>
        <taxon>Candidatus Odinarchaeum</taxon>
    </lineage>
</organism>
<dbReference type="Proteomes" id="UP000186851">
    <property type="component" value="Chromosome"/>
</dbReference>
<dbReference type="AlphaFoldDB" id="A0AAF0D2I4"/>
<evidence type="ECO:0000313" key="3">
    <source>
        <dbReference type="Proteomes" id="UP000186851"/>
    </source>
</evidence>
<proteinExistence type="predicted"/>
<gene>
    <name evidence="2" type="ORF">OdinLCB4_000865</name>
</gene>
<keyword evidence="1" id="KW-0812">Transmembrane</keyword>
<evidence type="ECO:0008006" key="4">
    <source>
        <dbReference type="Google" id="ProtNLM"/>
    </source>
</evidence>
<accession>A0AAF0D2I4</accession>
<evidence type="ECO:0000256" key="1">
    <source>
        <dbReference type="SAM" id="Phobius"/>
    </source>
</evidence>
<dbReference type="EMBL" id="CP091871">
    <property type="protein sequence ID" value="WEU40513.1"/>
    <property type="molecule type" value="Genomic_DNA"/>
</dbReference>
<sequence length="200" mass="22330">MGLGRLLLISLLALTITSLLSYFITPDIAASIYASKYQFQGAPELGYFIAVLESIIQGLREVRVTIIVASTSLLAGLLYSKKNSWIAGVFAYTMLLILLLIFYYRFFNMFKVPEPLTFFTNILFTITIAACSSSIPGIAAYLKRREHLERIQVYLHEKPSTICPSCGAEYDSKPLICVKCGFNLNQTSEIRLDEANNCAN</sequence>
<feature type="transmembrane region" description="Helical" evidence="1">
    <location>
        <begin position="86"/>
        <end position="106"/>
    </location>
</feature>
<keyword evidence="1" id="KW-1133">Transmembrane helix</keyword>
<name>A0AAF0D2I4_ODILC</name>
<protein>
    <recommendedName>
        <fullName evidence="4">Zinc ribbon domain-containing protein</fullName>
    </recommendedName>
</protein>
<feature type="transmembrane region" description="Helical" evidence="1">
    <location>
        <begin position="118"/>
        <end position="142"/>
    </location>
</feature>
<feature type="transmembrane region" description="Helical" evidence="1">
    <location>
        <begin position="62"/>
        <end position="79"/>
    </location>
</feature>